<dbReference type="GeneID" id="134285977"/>
<proteinExistence type="predicted"/>
<organism evidence="1 2">
    <name type="scientific">Aedes albopictus</name>
    <name type="common">Asian tiger mosquito</name>
    <name type="synonym">Stegomyia albopicta</name>
    <dbReference type="NCBI Taxonomy" id="7160"/>
    <lineage>
        <taxon>Eukaryota</taxon>
        <taxon>Metazoa</taxon>
        <taxon>Ecdysozoa</taxon>
        <taxon>Arthropoda</taxon>
        <taxon>Hexapoda</taxon>
        <taxon>Insecta</taxon>
        <taxon>Pterygota</taxon>
        <taxon>Neoptera</taxon>
        <taxon>Endopterygota</taxon>
        <taxon>Diptera</taxon>
        <taxon>Nematocera</taxon>
        <taxon>Culicoidea</taxon>
        <taxon>Culicidae</taxon>
        <taxon>Culicinae</taxon>
        <taxon>Aedini</taxon>
        <taxon>Aedes</taxon>
        <taxon>Stegomyia</taxon>
    </lineage>
</organism>
<dbReference type="PANTHER" id="PTHR33395:SF22">
    <property type="entry name" value="REVERSE TRANSCRIPTASE DOMAIN-CONTAINING PROTEIN"/>
    <property type="match status" value="1"/>
</dbReference>
<accession>A0ABM1ZA67</accession>
<dbReference type="Proteomes" id="UP000069940">
    <property type="component" value="Unassembled WGS sequence"/>
</dbReference>
<evidence type="ECO:0000313" key="1">
    <source>
        <dbReference type="EnsemblMetazoa" id="AALFPA23_016536.P24106"/>
    </source>
</evidence>
<dbReference type="PANTHER" id="PTHR33395">
    <property type="entry name" value="TRANSCRIPTASE, PUTATIVE-RELATED-RELATED"/>
    <property type="match status" value="1"/>
</dbReference>
<evidence type="ECO:0000313" key="2">
    <source>
        <dbReference type="Proteomes" id="UP000069940"/>
    </source>
</evidence>
<dbReference type="RefSeq" id="XP_062703524.1">
    <property type="nucleotide sequence ID" value="XM_062847540.1"/>
</dbReference>
<keyword evidence="2" id="KW-1185">Reference proteome</keyword>
<reference evidence="2" key="1">
    <citation type="journal article" date="2015" name="Proc. Natl. Acad. Sci. U.S.A.">
        <title>Genome sequence of the Asian Tiger mosquito, Aedes albopictus, reveals insights into its biology, genetics, and evolution.</title>
        <authorList>
            <person name="Chen X.G."/>
            <person name="Jiang X."/>
            <person name="Gu J."/>
            <person name="Xu M."/>
            <person name="Wu Y."/>
            <person name="Deng Y."/>
            <person name="Zhang C."/>
            <person name="Bonizzoni M."/>
            <person name="Dermauw W."/>
            <person name="Vontas J."/>
            <person name="Armbruster P."/>
            <person name="Huang X."/>
            <person name="Yang Y."/>
            <person name="Zhang H."/>
            <person name="He W."/>
            <person name="Peng H."/>
            <person name="Liu Y."/>
            <person name="Wu K."/>
            <person name="Chen J."/>
            <person name="Lirakis M."/>
            <person name="Topalis P."/>
            <person name="Van Leeuwen T."/>
            <person name="Hall A.B."/>
            <person name="Jiang X."/>
            <person name="Thorpe C."/>
            <person name="Mueller R.L."/>
            <person name="Sun C."/>
            <person name="Waterhouse R.M."/>
            <person name="Yan G."/>
            <person name="Tu Z.J."/>
            <person name="Fang X."/>
            <person name="James A.A."/>
        </authorList>
    </citation>
    <scope>NUCLEOTIDE SEQUENCE [LARGE SCALE GENOMIC DNA]</scope>
    <source>
        <strain evidence="2">Foshan</strain>
    </source>
</reference>
<reference evidence="1" key="2">
    <citation type="submission" date="2025-05" db="UniProtKB">
        <authorList>
            <consortium name="EnsemblMetazoa"/>
        </authorList>
    </citation>
    <scope>IDENTIFICATION</scope>
    <source>
        <strain evidence="1">Foshan</strain>
    </source>
</reference>
<protein>
    <recommendedName>
        <fullName evidence="3">Endonuclease/exonuclease/phosphatase domain-containing protein</fullName>
    </recommendedName>
</protein>
<evidence type="ECO:0008006" key="3">
    <source>
        <dbReference type="Google" id="ProtNLM"/>
    </source>
</evidence>
<dbReference type="EnsemblMetazoa" id="AALFPA23_016536.R24106">
    <property type="protein sequence ID" value="AALFPA23_016536.P24106"/>
    <property type="gene ID" value="AALFPA23_016536"/>
</dbReference>
<sequence length="359" mass="40655">MSGTDIIMSLGDYNLPNLNWQLDEDINGYVPSNASSEQELTLVETVFASGLQQINNIVNVDGHLLDLVFVSLSDYFELVQSPVPLMDVDSYHQPFVVLLSANNDLPAVIDDITADASFNFQRCDFAALNASLSLVRWEIHMDSSVDEALMTFNDKLHEILGDCVPRSRHKTRSVHNKPWWTPELRNLRNVLRKARTRFFSSKSTDDRSFLRDVENRYSSLLRSSYDSYVSSIQSRVKHDPSSFWSFIKRQRSDNRIPANMEYRGVKAHTNTEAANLFAVFFESVFTRASPVPRRDRFVNMPVFNIRLPTMQLSVEEVIRALEDLDAEKGPGADGLPPVMFKNCAVALASPITDIFGAVH</sequence>
<name>A0ABM1ZA67_AEDAL</name>